<dbReference type="GO" id="GO:0005886">
    <property type="term" value="C:plasma membrane"/>
    <property type="evidence" value="ECO:0007669"/>
    <property type="project" value="UniProtKB-SubCell"/>
</dbReference>
<gene>
    <name evidence="8" type="ORF">PMEA_00032901</name>
</gene>
<evidence type="ECO:0000256" key="3">
    <source>
        <dbReference type="ARBA" id="ARBA00022692"/>
    </source>
</evidence>
<dbReference type="PRINTS" id="PR00237">
    <property type="entry name" value="GPCRRHODOPSN"/>
</dbReference>
<comment type="subcellular location">
    <subcellularLocation>
        <location evidence="1">Cell membrane</location>
        <topology evidence="1">Multi-pass membrane protein</topology>
    </subcellularLocation>
</comment>
<feature type="transmembrane region" description="Helical" evidence="6">
    <location>
        <begin position="474"/>
        <end position="492"/>
    </location>
</feature>
<feature type="transmembrane region" description="Helical" evidence="6">
    <location>
        <begin position="89"/>
        <end position="108"/>
    </location>
</feature>
<dbReference type="InterPro" id="IPR000276">
    <property type="entry name" value="GPCR_Rhodpsn"/>
</dbReference>
<evidence type="ECO:0000256" key="5">
    <source>
        <dbReference type="ARBA" id="ARBA00023136"/>
    </source>
</evidence>
<feature type="domain" description="G-protein coupled receptors family 1 profile" evidence="7">
    <location>
        <begin position="408"/>
        <end position="523"/>
    </location>
</feature>
<dbReference type="AlphaFoldDB" id="A0AAU9W722"/>
<dbReference type="SUPFAM" id="SSF81321">
    <property type="entry name" value="Family A G protein-coupled receptor-like"/>
    <property type="match status" value="2"/>
</dbReference>
<dbReference type="GO" id="GO:0004930">
    <property type="term" value="F:G protein-coupled receptor activity"/>
    <property type="evidence" value="ECO:0007669"/>
    <property type="project" value="InterPro"/>
</dbReference>
<keyword evidence="2" id="KW-1003">Cell membrane</keyword>
<evidence type="ECO:0000256" key="1">
    <source>
        <dbReference type="ARBA" id="ARBA00004651"/>
    </source>
</evidence>
<keyword evidence="5 6" id="KW-0472">Membrane</keyword>
<evidence type="ECO:0000313" key="8">
    <source>
        <dbReference type="EMBL" id="CAH3045797.1"/>
    </source>
</evidence>
<proteinExistence type="predicted"/>
<feature type="domain" description="G-protein coupled receptors family 1 profile" evidence="7">
    <location>
        <begin position="1"/>
        <end position="108"/>
    </location>
</feature>
<evidence type="ECO:0000256" key="2">
    <source>
        <dbReference type="ARBA" id="ARBA00022475"/>
    </source>
</evidence>
<sequence>MLISLLISAISYANIFFRLRHQLLHVQGRVHQRQQLPPNGVVSSALNVARYKKTVSVILWIQLGLFACYSPICVYLVSWHFEKFWDTNVIDYLICLLFINSSLNPILYCWKIREQIEENQRQSQIIAGERLPSWSLNLKTKIILIMFTTRASVYYLLGNVLILLALHEMTSIYPLTKLLFRCLACWQSPIFFVGLITQPLLTKLFSCIMLHTLELTRSKMKRASIIFSKCLPSDGDLSSVNMTNVVAILRNINKLISIINSLTIRSLNFKIVSMTIPIRAPTGAIQIDLFTTFTQQTNRSTRLNFTDGLQLANHYPLTLLEFLRQNKPITLHKLDLLHWTYNQQEHLQWSTSPLPTKIFSAAVREMLNTTDDYTNFSFEVGHLSGGRFGMSMAFTFLNVVLSMTASLGNFLILLALHKVTSIYPPTKLLFRCLAVTDLFVGVITQPLFTVTLLREEIMYFSEKLFEITNFIREVSSFFLCGVSVLTSTAISVDRLLALSMGLRYKRVVTLRRVQALIIFLWLLVGALVGFGLILFVLFFAQAVLILISLIISVIVYANIFFRLRLNCFMYRAMFTTNNCLPTVFYRLN</sequence>
<feature type="transmembrane region" description="Helical" evidence="6">
    <location>
        <begin position="542"/>
        <end position="561"/>
    </location>
</feature>
<evidence type="ECO:0000259" key="7">
    <source>
        <dbReference type="PROSITE" id="PS50262"/>
    </source>
</evidence>
<feature type="transmembrane region" description="Helical" evidence="6">
    <location>
        <begin position="142"/>
        <end position="166"/>
    </location>
</feature>
<name>A0AAU9W722_9CNID</name>
<keyword evidence="4 6" id="KW-1133">Transmembrane helix</keyword>
<protein>
    <recommendedName>
        <fullName evidence="7">G-protein coupled receptors family 1 profile domain-containing protein</fullName>
    </recommendedName>
</protein>
<comment type="caution">
    <text evidence="8">The sequence shown here is derived from an EMBL/GenBank/DDBJ whole genome shotgun (WGS) entry which is preliminary data.</text>
</comment>
<organism evidence="8 9">
    <name type="scientific">Pocillopora meandrina</name>
    <dbReference type="NCBI Taxonomy" id="46732"/>
    <lineage>
        <taxon>Eukaryota</taxon>
        <taxon>Metazoa</taxon>
        <taxon>Cnidaria</taxon>
        <taxon>Anthozoa</taxon>
        <taxon>Hexacorallia</taxon>
        <taxon>Scleractinia</taxon>
        <taxon>Astrocoeniina</taxon>
        <taxon>Pocilloporidae</taxon>
        <taxon>Pocillopora</taxon>
    </lineage>
</organism>
<feature type="transmembrane region" description="Helical" evidence="6">
    <location>
        <begin position="392"/>
        <end position="416"/>
    </location>
</feature>
<dbReference type="PANTHER" id="PTHR22750">
    <property type="entry name" value="G-PROTEIN COUPLED RECEPTOR"/>
    <property type="match status" value="1"/>
</dbReference>
<evidence type="ECO:0000256" key="4">
    <source>
        <dbReference type="ARBA" id="ARBA00022989"/>
    </source>
</evidence>
<evidence type="ECO:0000256" key="6">
    <source>
        <dbReference type="SAM" id="Phobius"/>
    </source>
</evidence>
<feature type="transmembrane region" description="Helical" evidence="6">
    <location>
        <begin position="428"/>
        <end position="454"/>
    </location>
</feature>
<accession>A0AAU9W722</accession>
<evidence type="ECO:0000313" key="9">
    <source>
        <dbReference type="Proteomes" id="UP001159428"/>
    </source>
</evidence>
<dbReference type="EMBL" id="CALNXJ010000008">
    <property type="protein sequence ID" value="CAH3045797.1"/>
    <property type="molecule type" value="Genomic_DNA"/>
</dbReference>
<feature type="transmembrane region" description="Helical" evidence="6">
    <location>
        <begin position="513"/>
        <end position="536"/>
    </location>
</feature>
<keyword evidence="9" id="KW-1185">Reference proteome</keyword>
<dbReference type="Proteomes" id="UP001159428">
    <property type="component" value="Unassembled WGS sequence"/>
</dbReference>
<keyword evidence="3 6" id="KW-0812">Transmembrane</keyword>
<dbReference type="Gene3D" id="1.20.1070.10">
    <property type="entry name" value="Rhodopsin 7-helix transmembrane proteins"/>
    <property type="match status" value="2"/>
</dbReference>
<reference evidence="8 9" key="1">
    <citation type="submission" date="2022-05" db="EMBL/GenBank/DDBJ databases">
        <authorList>
            <consortium name="Genoscope - CEA"/>
            <person name="William W."/>
        </authorList>
    </citation>
    <scope>NUCLEOTIDE SEQUENCE [LARGE SCALE GENOMIC DNA]</scope>
</reference>
<feature type="transmembrane region" description="Helical" evidence="6">
    <location>
        <begin position="57"/>
        <end position="77"/>
    </location>
</feature>
<dbReference type="PROSITE" id="PS50262">
    <property type="entry name" value="G_PROTEIN_RECEP_F1_2"/>
    <property type="match status" value="2"/>
</dbReference>
<dbReference type="InterPro" id="IPR017452">
    <property type="entry name" value="GPCR_Rhodpsn_7TM"/>
</dbReference>
<dbReference type="Pfam" id="PF00001">
    <property type="entry name" value="7tm_1"/>
    <property type="match status" value="1"/>
</dbReference>
<dbReference type="CDD" id="cd00637">
    <property type="entry name" value="7tm_classA_rhodopsin-like"/>
    <property type="match status" value="1"/>
</dbReference>